<evidence type="ECO:0000313" key="2">
    <source>
        <dbReference type="Proteomes" id="UP000727907"/>
    </source>
</evidence>
<proteinExistence type="predicted"/>
<dbReference type="Pfam" id="PF00657">
    <property type="entry name" value="Lipase_GDSL"/>
    <property type="match status" value="1"/>
</dbReference>
<evidence type="ECO:0000313" key="1">
    <source>
        <dbReference type="EMBL" id="MBU8874116.1"/>
    </source>
</evidence>
<dbReference type="EMBL" id="JAHOPB010000001">
    <property type="protein sequence ID" value="MBU8874116.1"/>
    <property type="molecule type" value="Genomic_DNA"/>
</dbReference>
<dbReference type="Proteomes" id="UP000727907">
    <property type="component" value="Unassembled WGS sequence"/>
</dbReference>
<dbReference type="RefSeq" id="WP_216959090.1">
    <property type="nucleotide sequence ID" value="NZ_JAHOPB010000001.1"/>
</dbReference>
<accession>A0ABS6III0</accession>
<organism evidence="1 2">
    <name type="scientific">Reyranella humidisoli</name>
    <dbReference type="NCBI Taxonomy" id="2849149"/>
    <lineage>
        <taxon>Bacteria</taxon>
        <taxon>Pseudomonadati</taxon>
        <taxon>Pseudomonadota</taxon>
        <taxon>Alphaproteobacteria</taxon>
        <taxon>Hyphomicrobiales</taxon>
        <taxon>Reyranellaceae</taxon>
        <taxon>Reyranella</taxon>
    </lineage>
</organism>
<sequence>MPDRPELMAIGDSIYNGTRSLTTNAELAALAVPAQVARAFGWNFRTPSYPRDVLFDLEDLFRSGRFDLDGLKQSVLDNAQAWLDQGRWSADDCFDNISIAQTTIADQASLTYNNNVSKIAGLIEAVRDAEGFDFVGVLPALYEAVNASFLLNPSNDPASAFADRTPLEILAQRRPKRLLVNIGINDGIWTICLMATKDQFSPDAIATDMHDLGVRLNDMRQAGQIDHVYLNLLPKPSCVANLMPRVDPGALPRGADYFPEYLGRLGQIGGLSGAEMKALDEGVRDLNRRIADDLSETFGGEGLAFIDAYGMMELHDNKHYRETREHEIWIKDWRINNVPLQRWPHKGGLYGLDNLHPTAVGYAILAQAVCRRIEAEEGLAPVAPIDLAAAFRSDSLLTDMPRRLDISLLLINLVVGFAALARPGA</sequence>
<name>A0ABS6III0_9HYPH</name>
<dbReference type="InterPro" id="IPR001087">
    <property type="entry name" value="GDSL"/>
</dbReference>
<reference evidence="1 2" key="1">
    <citation type="submission" date="2021-06" db="EMBL/GenBank/DDBJ databases">
        <authorList>
            <person name="Lee D.H."/>
        </authorList>
    </citation>
    <scope>NUCLEOTIDE SEQUENCE [LARGE SCALE GENOMIC DNA]</scope>
    <source>
        <strain evidence="1 2">MMS21-HV4-11</strain>
    </source>
</reference>
<protein>
    <recommendedName>
        <fullName evidence="3">GDSL-like Lipase/Acylhydrolase</fullName>
    </recommendedName>
</protein>
<keyword evidence="2" id="KW-1185">Reference proteome</keyword>
<comment type="caution">
    <text evidence="1">The sequence shown here is derived from an EMBL/GenBank/DDBJ whole genome shotgun (WGS) entry which is preliminary data.</text>
</comment>
<evidence type="ECO:0008006" key="3">
    <source>
        <dbReference type="Google" id="ProtNLM"/>
    </source>
</evidence>
<gene>
    <name evidence="1" type="ORF">KQ910_10100</name>
</gene>